<name>B7S876_9HYME</name>
<evidence type="ECO:0000313" key="1">
    <source>
        <dbReference type="EMBL" id="ACE75100.1"/>
    </source>
</evidence>
<sequence length="101" mass="10926">MSVVKILSVKNIYFMFPDGSASRLAYAKPGRANAIYGGITSGLGMMIPIMPSPSQQSRGNLHEGRYYGSITNQEGATIHNDNVRGTISYKSITTQNGNHFA</sequence>
<accession>B7S876</accession>
<protein>
    <submittedName>
        <fullName evidence="1">Uncharacterized protein</fullName>
    </submittedName>
</protein>
<dbReference type="AlphaFoldDB" id="B7S876"/>
<dbReference type="EMBL" id="EF710644">
    <property type="protein sequence ID" value="ACE75100.1"/>
    <property type="molecule type" value="Genomic_DNA"/>
</dbReference>
<gene>
    <name evidence="1" type="ORF">GFP_L7_0420</name>
</gene>
<organism evidence="1">
    <name type="scientific">Glyptapanteles flavicoxis</name>
    <dbReference type="NCBI Taxonomy" id="463051"/>
    <lineage>
        <taxon>Eukaryota</taxon>
        <taxon>Metazoa</taxon>
        <taxon>Ecdysozoa</taxon>
        <taxon>Arthropoda</taxon>
        <taxon>Hexapoda</taxon>
        <taxon>Insecta</taxon>
        <taxon>Pterygota</taxon>
        <taxon>Neoptera</taxon>
        <taxon>Endopterygota</taxon>
        <taxon>Hymenoptera</taxon>
        <taxon>Apocrita</taxon>
        <taxon>Ichneumonoidea</taxon>
        <taxon>Braconidae</taxon>
        <taxon>Microgastrinae</taxon>
        <taxon>Glyptapanteles</taxon>
    </lineage>
</organism>
<reference evidence="1" key="1">
    <citation type="submission" date="2007-06" db="EMBL/GenBank/DDBJ databases">
        <title>Bracovirus Evolution: Comparative Genomics of Multiple Viral and Proviral Genomes.</title>
        <authorList>
            <person name="Desjardins C.A."/>
            <person name="Gundersen-Rindal D.E."/>
            <person name="Hostetler J.B."/>
            <person name="Tallon L.J."/>
            <person name="Utterback T.R."/>
            <person name="Fuester R.W."/>
            <person name="Schatz M.C."/>
            <person name="Pedroni M.J."/>
            <person name="Fadrosh D.W."/>
            <person name="Haas B.J."/>
            <person name="Toms B.S."/>
            <person name="Chen D."/>
            <person name="Nene V."/>
        </authorList>
    </citation>
    <scope>NUCLEOTIDE SEQUENCE</scope>
</reference>
<proteinExistence type="predicted"/>